<evidence type="ECO:0000256" key="2">
    <source>
        <dbReference type="ARBA" id="ARBA00004496"/>
    </source>
</evidence>
<dbReference type="InterPro" id="IPR026960">
    <property type="entry name" value="RVT-Znf"/>
</dbReference>
<proteinExistence type="predicted"/>
<dbReference type="EMBL" id="JAUIZM010000003">
    <property type="protein sequence ID" value="KAK1392380.1"/>
    <property type="molecule type" value="Genomic_DNA"/>
</dbReference>
<evidence type="ECO:0000256" key="3">
    <source>
        <dbReference type="ARBA" id="ARBA00012404"/>
    </source>
</evidence>
<evidence type="ECO:0000256" key="4">
    <source>
        <dbReference type="ARBA" id="ARBA00022490"/>
    </source>
</evidence>
<dbReference type="GO" id="GO:0005737">
    <property type="term" value="C:cytoplasm"/>
    <property type="evidence" value="ECO:0007669"/>
    <property type="project" value="UniProtKB-SubCell"/>
</dbReference>
<sequence>MVFSEKGYEFIEPTIPSLVKLIPSPFLFVQIQALYALSHIANVFPACCNAIINCGALELLESLLSNVFNDSVLLRNVGMLLAALCQMKPHLPSNKILHPTAAAININETIWDVYVNQLLPLLTTEGDDGNYVPTSTSDLQCLHVRVEHIKYDDLEKQIEDIDKSLKEAQQKPTSEASCEECIRLEKVMDDLNSKHEAHWYLRSRVVEIRDGDKNTNYFHHKASQRKRRNNIEGLYDSNGEWQEEEEKIEDIVVSYYDNLFGYLNPSDADFSQVLQHVKPVITPEHNADLMKPFTNEEIHVALKQMHPCKAPGPDDKEGRHVTSTEIASISTVHEIIDLSCLEWNENLINQFFNERDRKCIMAIPLSWRKPKDEIFWGLSSDGKYSIKTAYMWGKGCDLDHFNQAWMEIWGLEVIPKAKHFLWCLCTETLPVRSLLKHRHLIDDEICPWCNLHAETASHAIFECAEIN</sequence>
<reference evidence="7" key="1">
    <citation type="submission" date="2023-02" db="EMBL/GenBank/DDBJ databases">
        <title>Genome of toxic invasive species Heracleum sosnowskyi carries increased number of genes despite the absence of recent whole-genome duplications.</title>
        <authorList>
            <person name="Schelkunov M."/>
            <person name="Shtratnikova V."/>
            <person name="Makarenko M."/>
            <person name="Klepikova A."/>
            <person name="Omelchenko D."/>
            <person name="Novikova G."/>
            <person name="Obukhova E."/>
            <person name="Bogdanov V."/>
            <person name="Penin A."/>
            <person name="Logacheva M."/>
        </authorList>
    </citation>
    <scope>NUCLEOTIDE SEQUENCE</scope>
    <source>
        <strain evidence="7">Hsosn_3</strain>
        <tissue evidence="7">Leaf</tissue>
    </source>
</reference>
<dbReference type="EC" id="5.4.99.5" evidence="3"/>
<keyword evidence="4" id="KW-0963">Cytoplasm</keyword>
<dbReference type="Proteomes" id="UP001237642">
    <property type="component" value="Unassembled WGS sequence"/>
</dbReference>
<feature type="domain" description="Reverse transcriptase zinc-binding" evidence="6">
    <location>
        <begin position="384"/>
        <end position="464"/>
    </location>
</feature>
<dbReference type="GO" id="GO:0004106">
    <property type="term" value="F:chorismate mutase activity"/>
    <property type="evidence" value="ECO:0007669"/>
    <property type="project" value="UniProtKB-EC"/>
</dbReference>
<evidence type="ECO:0000256" key="5">
    <source>
        <dbReference type="ARBA" id="ARBA00023235"/>
    </source>
</evidence>
<comment type="catalytic activity">
    <reaction evidence="1">
        <text>chorismate = prephenate</text>
        <dbReference type="Rhea" id="RHEA:13897"/>
        <dbReference type="ChEBI" id="CHEBI:29748"/>
        <dbReference type="ChEBI" id="CHEBI:29934"/>
        <dbReference type="EC" id="5.4.99.5"/>
    </reaction>
</comment>
<dbReference type="SUPFAM" id="SSF48600">
    <property type="entry name" value="Chorismate mutase II"/>
    <property type="match status" value="1"/>
</dbReference>
<protein>
    <recommendedName>
        <fullName evidence="3">chorismate mutase</fullName>
        <ecNumber evidence="3">5.4.99.5</ecNumber>
    </recommendedName>
</protein>
<gene>
    <name evidence="7" type="ORF">POM88_011436</name>
</gene>
<evidence type="ECO:0000313" key="8">
    <source>
        <dbReference type="Proteomes" id="UP001237642"/>
    </source>
</evidence>
<dbReference type="PANTHER" id="PTHR21145:SF12">
    <property type="entry name" value="CHORISMATE MUTASE"/>
    <property type="match status" value="1"/>
</dbReference>
<reference evidence="7" key="2">
    <citation type="submission" date="2023-05" db="EMBL/GenBank/DDBJ databases">
        <authorList>
            <person name="Schelkunov M.I."/>
        </authorList>
    </citation>
    <scope>NUCLEOTIDE SEQUENCE</scope>
    <source>
        <strain evidence="7">Hsosn_3</strain>
        <tissue evidence="7">Leaf</tissue>
    </source>
</reference>
<name>A0AAD8IYC8_9APIA</name>
<dbReference type="PANTHER" id="PTHR21145">
    <property type="entry name" value="CHORISMATE MUTASE"/>
    <property type="match status" value="1"/>
</dbReference>
<dbReference type="AlphaFoldDB" id="A0AAD8IYC8"/>
<dbReference type="SUPFAM" id="SSF48371">
    <property type="entry name" value="ARM repeat"/>
    <property type="match status" value="1"/>
</dbReference>
<keyword evidence="5" id="KW-0413">Isomerase</keyword>
<dbReference type="InterPro" id="IPR016024">
    <property type="entry name" value="ARM-type_fold"/>
</dbReference>
<dbReference type="InterPro" id="IPR011989">
    <property type="entry name" value="ARM-like"/>
</dbReference>
<dbReference type="Pfam" id="PF13966">
    <property type="entry name" value="zf-RVT"/>
    <property type="match status" value="1"/>
</dbReference>
<comment type="subcellular location">
    <subcellularLocation>
        <location evidence="2">Cytoplasm</location>
    </subcellularLocation>
</comment>
<dbReference type="GO" id="GO:0009073">
    <property type="term" value="P:aromatic amino acid family biosynthetic process"/>
    <property type="evidence" value="ECO:0007669"/>
    <property type="project" value="InterPro"/>
</dbReference>
<evidence type="ECO:0000313" key="7">
    <source>
        <dbReference type="EMBL" id="KAK1392380.1"/>
    </source>
</evidence>
<accession>A0AAD8IYC8</accession>
<evidence type="ECO:0000259" key="6">
    <source>
        <dbReference type="Pfam" id="PF13966"/>
    </source>
</evidence>
<comment type="caution">
    <text evidence="7">The sequence shown here is derived from an EMBL/GenBank/DDBJ whole genome shotgun (WGS) entry which is preliminary data.</text>
</comment>
<organism evidence="7 8">
    <name type="scientific">Heracleum sosnowskyi</name>
    <dbReference type="NCBI Taxonomy" id="360622"/>
    <lineage>
        <taxon>Eukaryota</taxon>
        <taxon>Viridiplantae</taxon>
        <taxon>Streptophyta</taxon>
        <taxon>Embryophyta</taxon>
        <taxon>Tracheophyta</taxon>
        <taxon>Spermatophyta</taxon>
        <taxon>Magnoliopsida</taxon>
        <taxon>eudicotyledons</taxon>
        <taxon>Gunneridae</taxon>
        <taxon>Pentapetalae</taxon>
        <taxon>asterids</taxon>
        <taxon>campanulids</taxon>
        <taxon>Apiales</taxon>
        <taxon>Apiaceae</taxon>
        <taxon>Apioideae</taxon>
        <taxon>apioid superclade</taxon>
        <taxon>Tordylieae</taxon>
        <taxon>Tordyliinae</taxon>
        <taxon>Heracleum</taxon>
    </lineage>
</organism>
<dbReference type="GO" id="GO:0046417">
    <property type="term" value="P:chorismate metabolic process"/>
    <property type="evidence" value="ECO:0007669"/>
    <property type="project" value="InterPro"/>
</dbReference>
<evidence type="ECO:0000256" key="1">
    <source>
        <dbReference type="ARBA" id="ARBA00000824"/>
    </source>
</evidence>
<dbReference type="Gene3D" id="1.10.590.10">
    <property type="entry name" value="Chorismate mutase, AroQ class superfamily, eukaryotic"/>
    <property type="match status" value="1"/>
</dbReference>
<keyword evidence="8" id="KW-1185">Reference proteome</keyword>
<dbReference type="InterPro" id="IPR037039">
    <property type="entry name" value="CM_AroQ_sf_eucaryotic"/>
</dbReference>
<dbReference type="Gene3D" id="1.25.10.10">
    <property type="entry name" value="Leucine-rich Repeat Variant"/>
    <property type="match status" value="1"/>
</dbReference>
<dbReference type="InterPro" id="IPR008238">
    <property type="entry name" value="Chorismate_mutase_AroQ_euk"/>
</dbReference>
<dbReference type="InterPro" id="IPR036263">
    <property type="entry name" value="Chorismate_II_sf"/>
</dbReference>